<protein>
    <submittedName>
        <fullName evidence="2">Beta-lactamase-related domain-containing protein</fullName>
    </submittedName>
</protein>
<evidence type="ECO:0000313" key="1">
    <source>
        <dbReference type="Proteomes" id="UP000887576"/>
    </source>
</evidence>
<proteinExistence type="predicted"/>
<evidence type="ECO:0000313" key="2">
    <source>
        <dbReference type="WBParaSite" id="JU765_v2.g17116.t1"/>
    </source>
</evidence>
<organism evidence="1 2">
    <name type="scientific">Panagrolaimus sp. JU765</name>
    <dbReference type="NCBI Taxonomy" id="591449"/>
    <lineage>
        <taxon>Eukaryota</taxon>
        <taxon>Metazoa</taxon>
        <taxon>Ecdysozoa</taxon>
        <taxon>Nematoda</taxon>
        <taxon>Chromadorea</taxon>
        <taxon>Rhabditida</taxon>
        <taxon>Tylenchina</taxon>
        <taxon>Panagrolaimomorpha</taxon>
        <taxon>Panagrolaimoidea</taxon>
        <taxon>Panagrolaimidae</taxon>
        <taxon>Panagrolaimus</taxon>
    </lineage>
</organism>
<name>A0AC34QKA3_9BILA</name>
<dbReference type="WBParaSite" id="JU765_v2.g17116.t1">
    <property type="protein sequence ID" value="JU765_v2.g17116.t1"/>
    <property type="gene ID" value="JU765_v2.g17116"/>
</dbReference>
<accession>A0AC34QKA3</accession>
<sequence length="545" mass="62039">MANRCFFFSFSRGLFSCFIILMRYPYLAIYIAFGTFQSNLSKIVVENDKNRHRVSEKHLKKIFASLKKLFESNLLCTWASTLIMFNFDQSRIIMISSTKSRRDSFNGLFGEFGKSTKITFTLLFLIFVATLHVFAFIVMPMSYGKNEEIHGHFNENYSRVVQAFKKNFMDGFERDGANFAVFHKNKAVVNLWAGTADSRVGKQWTMQTLNILFSVTKPLSGLCVAVLVDRGYLKFDDPVSKYWPEFAQNGKSKVTVRQILGHEAGLPYIEEMIDFEDAEGNATEVLRKLAAAKPIWDPTSGATGYHPVTFGWLVDGIVRHVDPKKRTLKQFFHEEIANPYNLDITIGGDLDHLNRIAYVTHPSPMEIIRDLIIDPRLFFMYLLTKFQPSEAIIHRVAENPKFIDISQEVFPFNDPRVLQLSIGSATGLATAHDLAKLFALMLDGQLISSSTLEEISKPSIESWHIEKTVIYPLMKGHGFFYDYHPQKTGKYVFGHPGYGCQGLHIDPDNELIIAYLSNGLKTSTSILCLPYQRLIAETYQALKQA</sequence>
<dbReference type="Proteomes" id="UP000887576">
    <property type="component" value="Unplaced"/>
</dbReference>
<reference evidence="2" key="1">
    <citation type="submission" date="2022-11" db="UniProtKB">
        <authorList>
            <consortium name="WormBaseParasite"/>
        </authorList>
    </citation>
    <scope>IDENTIFICATION</scope>
</reference>